<reference evidence="2" key="1">
    <citation type="journal article" date="2021" name="PeerJ">
        <title>Extensive microbial diversity within the chicken gut microbiome revealed by metagenomics and culture.</title>
        <authorList>
            <person name="Gilroy R."/>
            <person name="Ravi A."/>
            <person name="Getino M."/>
            <person name="Pursley I."/>
            <person name="Horton D.L."/>
            <person name="Alikhan N.F."/>
            <person name="Baker D."/>
            <person name="Gharbi K."/>
            <person name="Hall N."/>
            <person name="Watson M."/>
            <person name="Adriaenssens E.M."/>
            <person name="Foster-Nyarko E."/>
            <person name="Jarju S."/>
            <person name="Secka A."/>
            <person name="Antonio M."/>
            <person name="Oren A."/>
            <person name="Chaudhuri R.R."/>
            <person name="La Ragione R."/>
            <person name="Hildebrand F."/>
            <person name="Pallen M.J."/>
        </authorList>
    </citation>
    <scope>NUCLEOTIDE SEQUENCE</scope>
    <source>
        <strain evidence="2">ChiHjej12B11-16260</strain>
    </source>
</reference>
<evidence type="ECO:0000313" key="3">
    <source>
        <dbReference type="Proteomes" id="UP000824246"/>
    </source>
</evidence>
<protein>
    <submittedName>
        <fullName evidence="2">Uncharacterized protein</fullName>
    </submittedName>
</protein>
<name>A0A9D2APY1_9BACT</name>
<comment type="caution">
    <text evidence="2">The sequence shown here is derived from an EMBL/GenBank/DDBJ whole genome shotgun (WGS) entry which is preliminary data.</text>
</comment>
<feature type="coiled-coil region" evidence="1">
    <location>
        <begin position="168"/>
        <end position="195"/>
    </location>
</feature>
<proteinExistence type="predicted"/>
<accession>A0A9D2APY1</accession>
<evidence type="ECO:0000256" key="1">
    <source>
        <dbReference type="SAM" id="Coils"/>
    </source>
</evidence>
<keyword evidence="1" id="KW-0175">Coiled coil</keyword>
<evidence type="ECO:0000313" key="2">
    <source>
        <dbReference type="EMBL" id="HIX45593.1"/>
    </source>
</evidence>
<reference evidence="2" key="2">
    <citation type="submission" date="2021-04" db="EMBL/GenBank/DDBJ databases">
        <authorList>
            <person name="Gilroy R."/>
        </authorList>
    </citation>
    <scope>NUCLEOTIDE SEQUENCE</scope>
    <source>
        <strain evidence="2">ChiHjej12B11-16260</strain>
    </source>
</reference>
<dbReference type="Proteomes" id="UP000824246">
    <property type="component" value="Unassembled WGS sequence"/>
</dbReference>
<organism evidence="2 3">
    <name type="scientific">Candidatus Barnesiella excrementipullorum</name>
    <dbReference type="NCBI Taxonomy" id="2838479"/>
    <lineage>
        <taxon>Bacteria</taxon>
        <taxon>Pseudomonadati</taxon>
        <taxon>Bacteroidota</taxon>
        <taxon>Bacteroidia</taxon>
        <taxon>Bacteroidales</taxon>
        <taxon>Barnesiellaceae</taxon>
        <taxon>Barnesiella</taxon>
    </lineage>
</organism>
<sequence>MPYRRLPNTDAARVAALEKAVGMELRQSAGKQPASFKVLNEARVLLPRLKAAITQFRYNYEQLGKSNKQCQPLVKSARMYISHFIQVLNMSVSRQEIKAEHKRLYELDPDDFAVPDLMSEEAVLLWGKRIIEGENRRMALRGGTPIYNPTIAKVKVHYDCFMEARYSRDRFREQMQRSLQQLNKLRTEADALIAEIWNQVEAYYEECKPDERMARCMEYGVIYYYRKNEKNAE</sequence>
<gene>
    <name evidence="2" type="ORF">H9982_05180</name>
</gene>
<dbReference type="AlphaFoldDB" id="A0A9D2APY1"/>
<dbReference type="EMBL" id="DXFB01000137">
    <property type="protein sequence ID" value="HIX45593.1"/>
    <property type="molecule type" value="Genomic_DNA"/>
</dbReference>